<evidence type="ECO:0000256" key="4">
    <source>
        <dbReference type="ARBA" id="ARBA00023069"/>
    </source>
</evidence>
<keyword evidence="9" id="KW-1185">Reference proteome</keyword>
<comment type="caution">
    <text evidence="8">The sequence shown here is derived from an EMBL/GenBank/DDBJ whole genome shotgun (WGS) entry which is preliminary data.</text>
</comment>
<dbReference type="Pfam" id="PF22544">
    <property type="entry name" value="HYDIN_VesB_CFA65-like_Ig"/>
    <property type="match status" value="1"/>
</dbReference>
<dbReference type="InterPro" id="IPR053879">
    <property type="entry name" value="HYDIN_VesB_CFA65-like_Ig"/>
</dbReference>
<evidence type="ECO:0000256" key="5">
    <source>
        <dbReference type="ARBA" id="ARBA00023273"/>
    </source>
</evidence>
<evidence type="ECO:0000313" key="8">
    <source>
        <dbReference type="EMBL" id="MFB5736852.1"/>
    </source>
</evidence>
<dbReference type="InterPro" id="IPR013783">
    <property type="entry name" value="Ig-like_fold"/>
</dbReference>
<keyword evidence="5" id="KW-0966">Cell projection</keyword>
<evidence type="ECO:0000259" key="6">
    <source>
        <dbReference type="Pfam" id="PF22073"/>
    </source>
</evidence>
<keyword evidence="3" id="KW-0963">Cytoplasm</keyword>
<evidence type="ECO:0000256" key="1">
    <source>
        <dbReference type="ARBA" id="ARBA00004138"/>
    </source>
</evidence>
<dbReference type="PANTHER" id="PTHR23053:SF0">
    <property type="entry name" value="HYDROCEPHALUS-INDUCING PROTEIN HOMOLOG"/>
    <property type="match status" value="1"/>
</dbReference>
<dbReference type="InterPro" id="IPR054090">
    <property type="entry name" value="Cep192_Spd-2-like_dom"/>
</dbReference>
<evidence type="ECO:0000256" key="3">
    <source>
        <dbReference type="ARBA" id="ARBA00022490"/>
    </source>
</evidence>
<protein>
    <submittedName>
        <fullName evidence="8">Choice-of-anchor D domain-containing protein</fullName>
    </submittedName>
</protein>
<feature type="domain" description="HYDIN/VesB/CFA65-like Ig-like" evidence="7">
    <location>
        <begin position="190"/>
        <end position="276"/>
    </location>
</feature>
<dbReference type="Proteomes" id="UP001580391">
    <property type="component" value="Unassembled WGS sequence"/>
</dbReference>
<dbReference type="PANTHER" id="PTHR23053">
    <property type="entry name" value="DLEC1 DELETED IN LUNG AND ESOPHAGEAL CANCER 1"/>
    <property type="match status" value="1"/>
</dbReference>
<dbReference type="Pfam" id="PF22073">
    <property type="entry name" value="Cep192_D4"/>
    <property type="match status" value="1"/>
</dbReference>
<accession>A0ABV5BNE8</accession>
<evidence type="ECO:0000313" key="9">
    <source>
        <dbReference type="Proteomes" id="UP001580391"/>
    </source>
</evidence>
<evidence type="ECO:0000259" key="7">
    <source>
        <dbReference type="Pfam" id="PF22544"/>
    </source>
</evidence>
<evidence type="ECO:0000256" key="2">
    <source>
        <dbReference type="ARBA" id="ARBA00004496"/>
    </source>
</evidence>
<dbReference type="InterPro" id="IPR033305">
    <property type="entry name" value="Hydin-like"/>
</dbReference>
<organism evidence="8 9">
    <name type="scientific">Leptospira wolffii</name>
    <dbReference type="NCBI Taxonomy" id="409998"/>
    <lineage>
        <taxon>Bacteria</taxon>
        <taxon>Pseudomonadati</taxon>
        <taxon>Spirochaetota</taxon>
        <taxon>Spirochaetia</taxon>
        <taxon>Leptospirales</taxon>
        <taxon>Leptospiraceae</taxon>
        <taxon>Leptospira</taxon>
    </lineage>
</organism>
<proteinExistence type="predicted"/>
<dbReference type="Gene3D" id="2.60.40.10">
    <property type="entry name" value="Immunoglobulins"/>
    <property type="match status" value="3"/>
</dbReference>
<dbReference type="EMBL" id="JBHILJ010000004">
    <property type="protein sequence ID" value="MFB5736852.1"/>
    <property type="molecule type" value="Genomic_DNA"/>
</dbReference>
<feature type="domain" description="Cep192/Spd-2-like" evidence="6">
    <location>
        <begin position="323"/>
        <end position="412"/>
    </location>
</feature>
<dbReference type="NCBIfam" id="NF012200">
    <property type="entry name" value="choice_anch_D"/>
    <property type="match status" value="3"/>
</dbReference>
<keyword evidence="4" id="KW-0969">Cilium</keyword>
<sequence length="508" mass="52514">MKRFPTFLLKTLLSFAAIFVFINCPKGGGKGLLFFPSGGGESIVHGIAVFESSHQYASGSTYVIGSVVQNTTGSTKTLTIKNNGDQTVTLTGAPVVDKSGTHASQFVIDAQPADTSLDPGDSTTFTIHFAPDNSTGVKTAVLTINSDDPIVGNYSLNLSGTSTPTPVPRIEVKVGTTVLSDNAAGSKQTFSTQENTTSSAKTITVKNTGELTLTLSPAVDIAGTDPSYFVVTQPGDTSLDPNESTTFTIKFSPNNTTARNATVQIHSNDPNTSNFRILVGGTGTAAPAAQIEVTYVNNSSATENATTGSGHTFSFGSFFPGVSSTAKTFTIKNVGDASTTLNISGASVDNTTDFTVSTIGSSTLVTNASTTFTVTFNPQATGSKTATLTITSSNGNAGTSSSSTIDLSGTGGKRDVLVSWTNAKEKAVHRANGGYKICYKNGSTFTLDSDSGVNCVTAPWVSGTYAPNSKLVTMTSAGTYYIKVKSYSEYNTGSAFSSQTTATVSTPE</sequence>
<dbReference type="RefSeq" id="WP_135699902.1">
    <property type="nucleotide sequence ID" value="NZ_JBHILI010000005.1"/>
</dbReference>
<gene>
    <name evidence="8" type="ORF">ACE5IX_10055</name>
</gene>
<name>A0ABV5BNE8_9LEPT</name>
<comment type="subcellular location">
    <subcellularLocation>
        <location evidence="1">Cell projection</location>
        <location evidence="1">Cilium</location>
    </subcellularLocation>
    <subcellularLocation>
        <location evidence="2">Cytoplasm</location>
    </subcellularLocation>
</comment>
<reference evidence="8 9" key="1">
    <citation type="submission" date="2024-09" db="EMBL/GenBank/DDBJ databases">
        <title>Taxonomic and Genotyping Characterization of Leptospira Strains isolated from Multiple Sources in Colombia highlights the importance of intermediate species.</title>
        <authorList>
            <person name="Torres Higuera L."/>
            <person name="Rojas Tapias D."/>
            <person name="Jimenez Velasquez S."/>
            <person name="Renjifo Ibanez C."/>
        </authorList>
    </citation>
    <scope>NUCLEOTIDE SEQUENCE [LARGE SCALE GENOMIC DNA]</scope>
    <source>
        <strain evidence="8 9">Lep080</strain>
    </source>
</reference>